<dbReference type="GO" id="GO:0006364">
    <property type="term" value="P:rRNA processing"/>
    <property type="evidence" value="ECO:0007669"/>
    <property type="project" value="InterPro"/>
</dbReference>
<dbReference type="GO" id="GO:0005829">
    <property type="term" value="C:cytosol"/>
    <property type="evidence" value="ECO:0007669"/>
    <property type="project" value="TreeGrafter"/>
</dbReference>
<evidence type="ECO:0000313" key="2">
    <source>
        <dbReference type="EMBL" id="CAB4372041.1"/>
    </source>
</evidence>
<dbReference type="PANTHER" id="PTHR33515:SF1">
    <property type="entry name" value="RIBOSOME-BINDING FACTOR A, CHLOROPLASTIC-RELATED"/>
    <property type="match status" value="1"/>
</dbReference>
<dbReference type="HAMAP" id="MF_00003">
    <property type="entry name" value="RbfA"/>
    <property type="match status" value="1"/>
</dbReference>
<dbReference type="GO" id="GO:0043024">
    <property type="term" value="F:ribosomal small subunit binding"/>
    <property type="evidence" value="ECO:0007669"/>
    <property type="project" value="TreeGrafter"/>
</dbReference>
<proteinExistence type="inferred from homology"/>
<gene>
    <name evidence="2" type="ORF">UFOPK4182_00728</name>
</gene>
<dbReference type="SUPFAM" id="SSF89919">
    <property type="entry name" value="Ribosome-binding factor A, RbfA"/>
    <property type="match status" value="1"/>
</dbReference>
<dbReference type="EMBL" id="CAEUNI010000075">
    <property type="protein sequence ID" value="CAB4372041.1"/>
    <property type="molecule type" value="Genomic_DNA"/>
</dbReference>
<evidence type="ECO:0000256" key="1">
    <source>
        <dbReference type="SAM" id="MobiDB-lite"/>
    </source>
</evidence>
<name>A0A6J6ANU8_9ZZZZ</name>
<dbReference type="AlphaFoldDB" id="A0A6J6ANU8"/>
<dbReference type="InterPro" id="IPR000238">
    <property type="entry name" value="RbfA"/>
</dbReference>
<dbReference type="Pfam" id="PF02033">
    <property type="entry name" value="RBFA"/>
    <property type="match status" value="1"/>
</dbReference>
<dbReference type="PROSITE" id="PS01319">
    <property type="entry name" value="RBFA"/>
    <property type="match status" value="1"/>
</dbReference>
<protein>
    <submittedName>
        <fullName evidence="2">Unannotated protein</fullName>
    </submittedName>
</protein>
<feature type="region of interest" description="Disordered" evidence="1">
    <location>
        <begin position="139"/>
        <end position="159"/>
    </location>
</feature>
<sequence>MGTSHRSQKVADRIKVVVAGLLEGKIKDPRLGFVTVTDARVTGDLQHASIFYTVLGDDEQRESTAAALESAKGVIRSSVGKDLGVRVTPSIEFFLDGLPESALALDSLLAKVREQDAEVSKLRKEANYAGEQDAYKAPKIIDNSNKPAPVDRITNWDDV</sequence>
<dbReference type="PANTHER" id="PTHR33515">
    <property type="entry name" value="RIBOSOME-BINDING FACTOR A, CHLOROPLASTIC-RELATED"/>
    <property type="match status" value="1"/>
</dbReference>
<accession>A0A6J6ANU8</accession>
<dbReference type="NCBIfam" id="TIGR00082">
    <property type="entry name" value="rbfA"/>
    <property type="match status" value="1"/>
</dbReference>
<organism evidence="2">
    <name type="scientific">freshwater metagenome</name>
    <dbReference type="NCBI Taxonomy" id="449393"/>
    <lineage>
        <taxon>unclassified sequences</taxon>
        <taxon>metagenomes</taxon>
        <taxon>ecological metagenomes</taxon>
    </lineage>
</organism>
<dbReference type="InterPro" id="IPR020053">
    <property type="entry name" value="Ribosome-bd_factorA_CS"/>
</dbReference>
<reference evidence="2" key="1">
    <citation type="submission" date="2020-05" db="EMBL/GenBank/DDBJ databases">
        <authorList>
            <person name="Chiriac C."/>
            <person name="Salcher M."/>
            <person name="Ghai R."/>
            <person name="Kavagutti S V."/>
        </authorList>
    </citation>
    <scope>NUCLEOTIDE SEQUENCE</scope>
</reference>
<dbReference type="InterPro" id="IPR023799">
    <property type="entry name" value="RbfA_dom_sf"/>
</dbReference>
<dbReference type="InterPro" id="IPR015946">
    <property type="entry name" value="KH_dom-like_a/b"/>
</dbReference>
<dbReference type="Gene3D" id="3.30.300.20">
    <property type="match status" value="1"/>
</dbReference>